<feature type="compositionally biased region" description="Basic and acidic residues" evidence="16">
    <location>
        <begin position="1218"/>
        <end position="1235"/>
    </location>
</feature>
<proteinExistence type="inferred from homology"/>
<keyword evidence="9" id="KW-0677">Repeat</keyword>
<evidence type="ECO:0000256" key="8">
    <source>
        <dbReference type="ARBA" id="ARBA00022553"/>
    </source>
</evidence>
<dbReference type="Gene3D" id="2.60.220.30">
    <property type="match status" value="1"/>
</dbReference>
<feature type="compositionally biased region" description="Basic and acidic residues" evidence="16">
    <location>
        <begin position="1008"/>
        <end position="1019"/>
    </location>
</feature>
<feature type="compositionally biased region" description="Basic and acidic residues" evidence="16">
    <location>
        <begin position="371"/>
        <end position="389"/>
    </location>
</feature>
<dbReference type="Pfam" id="PF00625">
    <property type="entry name" value="Guanylate_kin"/>
    <property type="match status" value="1"/>
</dbReference>
<dbReference type="Pfam" id="PF00791">
    <property type="entry name" value="ZU5"/>
    <property type="match status" value="1"/>
</dbReference>
<evidence type="ECO:0000256" key="7">
    <source>
        <dbReference type="ARBA" id="ARBA00022475"/>
    </source>
</evidence>
<dbReference type="PROSITE" id="PS50106">
    <property type="entry name" value="PDZ"/>
    <property type="match status" value="3"/>
</dbReference>
<keyword evidence="7" id="KW-1003">Cell membrane</keyword>
<dbReference type="FunFam" id="2.60.220.30:FF:000004">
    <property type="entry name" value="tight junction protein ZO-1 isoform X1"/>
    <property type="match status" value="1"/>
</dbReference>
<evidence type="ECO:0000256" key="14">
    <source>
        <dbReference type="ARBA" id="ARBA00081594"/>
    </source>
</evidence>
<feature type="domain" description="ZU5" evidence="20">
    <location>
        <begin position="1547"/>
        <end position="1668"/>
    </location>
</feature>
<keyword evidence="8" id="KW-0597">Phosphoprotein</keyword>
<dbReference type="SUPFAM" id="SSF50044">
    <property type="entry name" value="SH3-domain"/>
    <property type="match status" value="1"/>
</dbReference>
<dbReference type="PROSITE" id="PS50002">
    <property type="entry name" value="SH3"/>
    <property type="match status" value="1"/>
</dbReference>
<comment type="subcellular location">
    <subcellularLocation>
        <location evidence="3">Cell junction</location>
        <location evidence="3">Gap junction</location>
    </subcellularLocation>
    <subcellularLocation>
        <location evidence="2">Cell junction</location>
        <location evidence="2">Tight junction</location>
    </subcellularLocation>
    <subcellularLocation>
        <location evidence="1">Cell membrane</location>
        <topology evidence="1">Peripheral membrane protein</topology>
        <orientation evidence="1">Cytoplasmic side</orientation>
    </subcellularLocation>
</comment>
<evidence type="ECO:0000256" key="12">
    <source>
        <dbReference type="ARBA" id="ARBA00023136"/>
    </source>
</evidence>
<evidence type="ECO:0000256" key="4">
    <source>
        <dbReference type="ARBA" id="ARBA00007014"/>
    </source>
</evidence>
<evidence type="ECO:0000256" key="15">
    <source>
        <dbReference type="PROSITE-ProRule" id="PRU00192"/>
    </source>
</evidence>
<dbReference type="SMART" id="SM00072">
    <property type="entry name" value="GuKc"/>
    <property type="match status" value="1"/>
</dbReference>
<dbReference type="InterPro" id="IPR005417">
    <property type="entry name" value="ZO"/>
</dbReference>
<dbReference type="InterPro" id="IPR036028">
    <property type="entry name" value="SH3-like_dom_sf"/>
</dbReference>
<dbReference type="InterPro" id="IPR008144">
    <property type="entry name" value="Guanylate_kin-like_dom"/>
</dbReference>
<feature type="region of interest" description="Disordered" evidence="16">
    <location>
        <begin position="1326"/>
        <end position="1441"/>
    </location>
</feature>
<feature type="domain" description="PDZ" evidence="19">
    <location>
        <begin position="23"/>
        <end position="110"/>
    </location>
</feature>
<keyword evidence="21" id="KW-1185">Reference proteome</keyword>
<dbReference type="InterPro" id="IPR027417">
    <property type="entry name" value="P-loop_NTPase"/>
</dbReference>
<dbReference type="GO" id="GO:1905605">
    <property type="term" value="P:positive regulation of blood-brain barrier permeability"/>
    <property type="evidence" value="ECO:0007669"/>
    <property type="project" value="TreeGrafter"/>
</dbReference>
<dbReference type="Gene3D" id="2.30.30.40">
    <property type="entry name" value="SH3 Domains"/>
    <property type="match status" value="1"/>
</dbReference>
<dbReference type="FunFam" id="3.40.50.300:FF:000110">
    <property type="entry name" value="tight junction protein ZO-1 isoform X1"/>
    <property type="match status" value="1"/>
</dbReference>
<dbReference type="SUPFAM" id="SSF52540">
    <property type="entry name" value="P-loop containing nucleoside triphosphate hydrolases"/>
    <property type="match status" value="1"/>
</dbReference>
<keyword evidence="6 15" id="KW-0728">SH3 domain</keyword>
<feature type="region of interest" description="Disordered" evidence="16">
    <location>
        <begin position="841"/>
        <end position="862"/>
    </location>
</feature>
<dbReference type="GO" id="GO:0098609">
    <property type="term" value="P:cell-cell adhesion"/>
    <property type="evidence" value="ECO:0007669"/>
    <property type="project" value="TreeGrafter"/>
</dbReference>
<dbReference type="GO" id="GO:0005886">
    <property type="term" value="C:plasma membrane"/>
    <property type="evidence" value="ECO:0007669"/>
    <property type="project" value="UniProtKB-SubCell"/>
</dbReference>
<dbReference type="FunFam" id="2.30.42.10:FF:000013">
    <property type="entry name" value="Putative tight junction protein ZO-1"/>
    <property type="match status" value="1"/>
</dbReference>
<keyword evidence="10" id="KW-0303">Gap junction</keyword>
<evidence type="ECO:0000256" key="10">
    <source>
        <dbReference type="ARBA" id="ARBA00022868"/>
    </source>
</evidence>
<dbReference type="PROSITE" id="PS51145">
    <property type="entry name" value="ZU5"/>
    <property type="match status" value="1"/>
</dbReference>
<protein>
    <recommendedName>
        <fullName evidence="14">Zona occludens protein 1</fullName>
    </recommendedName>
    <alternativeName>
        <fullName evidence="13">Zonula occludens protein 1</fullName>
    </alternativeName>
</protein>
<feature type="compositionally biased region" description="Low complexity" evidence="16">
    <location>
        <begin position="1176"/>
        <end position="1185"/>
    </location>
</feature>
<feature type="domain" description="SH3" evidence="17">
    <location>
        <begin position="527"/>
        <end position="595"/>
    </location>
</feature>
<feature type="compositionally biased region" description="Acidic residues" evidence="16">
    <location>
        <begin position="128"/>
        <end position="139"/>
    </location>
</feature>
<evidence type="ECO:0000259" key="19">
    <source>
        <dbReference type="PROSITE" id="PS50106"/>
    </source>
</evidence>
<evidence type="ECO:0000256" key="3">
    <source>
        <dbReference type="ARBA" id="ARBA00004610"/>
    </source>
</evidence>
<feature type="domain" description="PDZ" evidence="19">
    <location>
        <begin position="202"/>
        <end position="280"/>
    </location>
</feature>
<dbReference type="GO" id="GO:0005923">
    <property type="term" value="C:bicellular tight junction"/>
    <property type="evidence" value="ECO:0007669"/>
    <property type="project" value="UniProtKB-SubCell"/>
</dbReference>
<evidence type="ECO:0000256" key="1">
    <source>
        <dbReference type="ARBA" id="ARBA00004413"/>
    </source>
</evidence>
<evidence type="ECO:0000256" key="2">
    <source>
        <dbReference type="ARBA" id="ARBA00004435"/>
    </source>
</evidence>
<feature type="domain" description="PDZ" evidence="19">
    <location>
        <begin position="432"/>
        <end position="498"/>
    </location>
</feature>
<accession>A0A9F7RAE5</accession>
<dbReference type="FunFam" id="2.30.42.10:FF:000170">
    <property type="entry name" value="tight junction protein ZO-1 isoform X2"/>
    <property type="match status" value="1"/>
</dbReference>
<evidence type="ECO:0000256" key="9">
    <source>
        <dbReference type="ARBA" id="ARBA00022737"/>
    </source>
</evidence>
<dbReference type="GO" id="GO:0005921">
    <property type="term" value="C:gap junction"/>
    <property type="evidence" value="ECO:0007669"/>
    <property type="project" value="UniProtKB-SubCell"/>
</dbReference>
<dbReference type="RefSeq" id="XP_053541520.1">
    <property type="nucleotide sequence ID" value="XM_053685545.1"/>
</dbReference>
<evidence type="ECO:0000256" key="13">
    <source>
        <dbReference type="ARBA" id="ARBA00077377"/>
    </source>
</evidence>
<dbReference type="InterPro" id="IPR036034">
    <property type="entry name" value="PDZ_sf"/>
</dbReference>
<dbReference type="CDD" id="cd06728">
    <property type="entry name" value="PDZ2_ZO1-like_ds"/>
    <property type="match status" value="1"/>
</dbReference>
<comment type="similarity">
    <text evidence="4">Belongs to the MAGUK family.</text>
</comment>
<feature type="compositionally biased region" description="Basic and acidic residues" evidence="16">
    <location>
        <begin position="1283"/>
        <end position="1294"/>
    </location>
</feature>
<evidence type="ECO:0000256" key="6">
    <source>
        <dbReference type="ARBA" id="ARBA00022443"/>
    </source>
</evidence>
<dbReference type="InterPro" id="IPR001478">
    <property type="entry name" value="PDZ"/>
</dbReference>
<dbReference type="GO" id="GO:0045216">
    <property type="term" value="P:cell-cell junction organization"/>
    <property type="evidence" value="ECO:0007669"/>
    <property type="project" value="TreeGrafter"/>
</dbReference>
<feature type="region of interest" description="Disordered" evidence="16">
    <location>
        <begin position="101"/>
        <end position="197"/>
    </location>
</feature>
<evidence type="ECO:0000256" key="11">
    <source>
        <dbReference type="ARBA" id="ARBA00022949"/>
    </source>
</evidence>
<feature type="region of interest" description="Disordered" evidence="16">
    <location>
        <begin position="310"/>
        <end position="413"/>
    </location>
</feature>
<dbReference type="PANTHER" id="PTHR13865:SF25">
    <property type="entry name" value="TIGHT JUNCTION PROTEIN ZO-1"/>
    <property type="match status" value="1"/>
</dbReference>
<evidence type="ECO:0000256" key="16">
    <source>
        <dbReference type="SAM" id="MobiDB-lite"/>
    </source>
</evidence>
<keyword evidence="5" id="KW-0796">Tight junction</keyword>
<evidence type="ECO:0000259" key="17">
    <source>
        <dbReference type="PROSITE" id="PS50002"/>
    </source>
</evidence>
<feature type="compositionally biased region" description="Pro residues" evidence="16">
    <location>
        <begin position="1166"/>
        <end position="1175"/>
    </location>
</feature>
<dbReference type="InterPro" id="IPR008145">
    <property type="entry name" value="GK/Ca_channel_bsu"/>
</dbReference>
<dbReference type="Pfam" id="PF00595">
    <property type="entry name" value="PDZ"/>
    <property type="match status" value="3"/>
</dbReference>
<dbReference type="Pfam" id="PF07653">
    <property type="entry name" value="SH3_2"/>
    <property type="match status" value="1"/>
</dbReference>
<organism evidence="21 22">
    <name type="scientific">Ictalurus punctatus</name>
    <name type="common">Channel catfish</name>
    <name type="synonym">Silurus punctatus</name>
    <dbReference type="NCBI Taxonomy" id="7998"/>
    <lineage>
        <taxon>Eukaryota</taxon>
        <taxon>Metazoa</taxon>
        <taxon>Chordata</taxon>
        <taxon>Craniata</taxon>
        <taxon>Vertebrata</taxon>
        <taxon>Euteleostomi</taxon>
        <taxon>Actinopterygii</taxon>
        <taxon>Neopterygii</taxon>
        <taxon>Teleostei</taxon>
        <taxon>Ostariophysi</taxon>
        <taxon>Siluriformes</taxon>
        <taxon>Ictaluridae</taxon>
        <taxon>Ictalurus</taxon>
    </lineage>
</organism>
<dbReference type="GeneID" id="108274984"/>
<dbReference type="SUPFAM" id="SSF50156">
    <property type="entry name" value="PDZ domain-like"/>
    <property type="match status" value="3"/>
</dbReference>
<dbReference type="InterPro" id="IPR035597">
    <property type="entry name" value="ZO-1_SH3"/>
</dbReference>
<evidence type="ECO:0000259" key="18">
    <source>
        <dbReference type="PROSITE" id="PS50052"/>
    </source>
</evidence>
<feature type="compositionally biased region" description="Basic residues" evidence="16">
    <location>
        <begin position="101"/>
        <end position="112"/>
    </location>
</feature>
<dbReference type="Proteomes" id="UP000221080">
    <property type="component" value="Chromosome 14"/>
</dbReference>
<dbReference type="InterPro" id="IPR001452">
    <property type="entry name" value="SH3_domain"/>
</dbReference>
<feature type="region of interest" description="Disordered" evidence="16">
    <location>
        <begin position="878"/>
        <end position="898"/>
    </location>
</feature>
<evidence type="ECO:0000256" key="5">
    <source>
        <dbReference type="ARBA" id="ARBA00022427"/>
    </source>
</evidence>
<feature type="compositionally biased region" description="Basic and acidic residues" evidence="16">
    <location>
        <begin position="118"/>
        <end position="127"/>
    </location>
</feature>
<evidence type="ECO:0000259" key="20">
    <source>
        <dbReference type="PROSITE" id="PS51145"/>
    </source>
</evidence>
<dbReference type="FunFam" id="2.30.42.10:FF:000009">
    <property type="entry name" value="Putative tight junction protein ZO-1"/>
    <property type="match status" value="1"/>
</dbReference>
<keyword evidence="11" id="KW-0965">Cell junction</keyword>
<sequence length="1668" mass="186267">MSARAASNKSAAMEETVIWEQHTVTLHRAPGFGFGIAISGGRDNPHFQSGETSIVISDVLKGGPAEGLLQENDRVVMVNSVSMDNVEHAYAVQQLRKSGKNAKITIRRKRKVQVPSGRHGERETMSEHDEDDDSYEDEIYEVRSGRSGYGGGGASGRRSARGERQGTRRERDRERSASRDRSLSPRSERHSVSSNLASRPAKVTLVKSRKNEEYGLRLASHIFVKDISPESLAARDGNIQEGDVVLKINGTVTENLSLIDAKKLIERSKGKLKMVVQRDERATLLNIPDLDDSIPSANASDRDDISDIHSVASDHSNRSHDKKKSSRSRSPDRRSEPSDHSRHSPPQISNGSHRSRDEDRISKPLPLPAKMVEETHKSLEQTGTREEKQLPPLPEPKPVYAQPGQPDVDLPVSPADAPVPSVAHDDSILRPSMKLVKFKKGESVGLRLAGGNDVGIFVAGVLEDSPAAKEGLEEGDQILRVNNVDFANIIREEAVLFLLDLPKGDDVTILAQKKKDVYRRIVESDVGDSFYIRTHFEYEKESPYGLSFNKGEVFRVVDTLYNGKLGSWLAIRIGKNHQEVERGIIPNKNRAEQLSSVQYTLPKTAGGDRADFWRFRGLRSSKRNLRKSREDLSAQPVQTKFPAYERVVLREAGFLRPVVVFGPIADVAREKLSREEPDVFELAKSEPRDAGTDQRSSGIIRLHTIKQIIDRDKHAVLDITPNAVDRLNYAQWYPIVVFLNPDSKQGVKNMRTRLCPESRKSARKLYERALKLRKNNHHLFTTTINLNNMNDGWYGALKETIQQQQNQLVWVSEGKADGAPEDDLDIHDDRLSYLSAPGSEYSMYSTDSRHTSDYEDTDTEGGAYTDQELDETLNDEVGLPSEPAITRSSEPVREDPPVIQDVPAYPSYPQHAAPQPEPMNRIEPAGFKIPAPQQMYKKDLYSVDEPVRVNHMMKPQQPQSIAPPSSLSFSHQPVYQDKQPYREYDHPPYGYDGGGYAQPKPHNYNAHLHYDNRVPHYDEQWPQYDQQSSAQPPPPPPPAGSGYPQGHQPPTLSYEPRSPYEDGPTREYSPPQPRYDEPPVAYDNRPPPRHGKPGPVRYEEPPPPPPPAIYDARSPYEPEPHGFPINNPRSPDPSKQYYGDTSLRPTYNPGLPNRGYKPGQHDPLNSDPPVPPPKPEVVLSPLEPVHNAAPKPLPPPPIEDPEEEDPAMKPQSVLNRVKMFENKRSVSVDRAKEVGDVPGIRPTDFPKPVTAPGPVSKANSLNNLEQEKPAYRAPEPQKPQSRLGDEVVRANHYDPDEDEEYFRKQLSYFDRRSFDNKAVTQPVVNRFHDLAKPAQPQLGYPYNRTESVEKVSPVDKRYEPVPQVNPTPAPYGQTGPAVPPTSLPKLSNAEDHHSSPKGKPDLSTLRPPTRDEPVQGNYLPQKSPVNGTDIPPKTLSVPAPTSYNRYVPKPYTSTARPFERKFESPKFNHNLLPNDTQAKQIVVNNNPKPHLSPQPLDTDSGVDTFTRTMDNRPKYQHNNVNAIPKAIPVSPNALEDDDDDEGHTVVATARGIFNCNGGVLSSIETGVSIIIPQGAIPENVEQEIYFKVCRDNSILPPLDKEKGETLLSPLVMCGPHGLKFLKPVELRLPHCASMTPDGDPKCWQNKSLPGDPNYLVGANCVSVLIDHF</sequence>
<feature type="region of interest" description="Disordered" evidence="16">
    <location>
        <begin position="979"/>
        <end position="1296"/>
    </location>
</feature>
<dbReference type="SMART" id="SM00228">
    <property type="entry name" value="PDZ"/>
    <property type="match status" value="3"/>
</dbReference>
<feature type="compositionally biased region" description="Basic and acidic residues" evidence="16">
    <location>
        <begin position="160"/>
        <end position="191"/>
    </location>
</feature>
<feature type="compositionally biased region" description="Basic and acidic residues" evidence="16">
    <location>
        <begin position="1388"/>
        <end position="1400"/>
    </location>
</feature>
<gene>
    <name evidence="22" type="primary">tjp1b</name>
</gene>
<evidence type="ECO:0000313" key="21">
    <source>
        <dbReference type="Proteomes" id="UP000221080"/>
    </source>
</evidence>
<feature type="domain" description="Guanylate kinase-like" evidence="18">
    <location>
        <begin position="701"/>
        <end position="802"/>
    </location>
</feature>
<dbReference type="Gene3D" id="3.40.50.300">
    <property type="entry name" value="P-loop containing nucleotide triphosphate hydrolases"/>
    <property type="match status" value="1"/>
</dbReference>
<dbReference type="InterPro" id="IPR000906">
    <property type="entry name" value="ZU5_dom"/>
</dbReference>
<dbReference type="PRINTS" id="PR01597">
    <property type="entry name" value="ZONOCCLUDNS"/>
</dbReference>
<evidence type="ECO:0000313" key="22">
    <source>
        <dbReference type="RefSeq" id="XP_053541520.1"/>
    </source>
</evidence>
<dbReference type="GO" id="GO:0150105">
    <property type="term" value="P:protein localization to cell-cell junction"/>
    <property type="evidence" value="ECO:0007669"/>
    <property type="project" value="TreeGrafter"/>
</dbReference>
<reference evidence="22" key="2">
    <citation type="submission" date="2025-08" db="UniProtKB">
        <authorList>
            <consortium name="RefSeq"/>
        </authorList>
    </citation>
    <scope>IDENTIFICATION</scope>
    <source>
        <tissue evidence="22">Blood</tissue>
    </source>
</reference>
<dbReference type="GO" id="GO:0050839">
    <property type="term" value="F:cell adhesion molecule binding"/>
    <property type="evidence" value="ECO:0007669"/>
    <property type="project" value="TreeGrafter"/>
</dbReference>
<dbReference type="Gene3D" id="2.30.42.10">
    <property type="match status" value="3"/>
</dbReference>
<reference evidence="21" key="1">
    <citation type="journal article" date="2016" name="Nat. Commun.">
        <title>The channel catfish genome sequence provides insights into the evolution of scale formation in teleosts.</title>
        <authorList>
            <person name="Liu Z."/>
            <person name="Liu S."/>
            <person name="Yao J."/>
            <person name="Bao L."/>
            <person name="Zhang J."/>
            <person name="Li Y."/>
            <person name="Jiang C."/>
            <person name="Sun L."/>
            <person name="Wang R."/>
            <person name="Zhang Y."/>
            <person name="Zhou T."/>
            <person name="Zeng Q."/>
            <person name="Fu Q."/>
            <person name="Gao S."/>
            <person name="Li N."/>
            <person name="Koren S."/>
            <person name="Jiang Y."/>
            <person name="Zimin A."/>
            <person name="Xu P."/>
            <person name="Phillippy A.M."/>
            <person name="Geng X."/>
            <person name="Song L."/>
            <person name="Sun F."/>
            <person name="Li C."/>
            <person name="Wang X."/>
            <person name="Chen A."/>
            <person name="Jin Y."/>
            <person name="Yuan Z."/>
            <person name="Yang Y."/>
            <person name="Tan S."/>
            <person name="Peatman E."/>
            <person name="Lu J."/>
            <person name="Qin Z."/>
            <person name="Dunham R."/>
            <person name="Li Z."/>
            <person name="Sonstegard T."/>
            <person name="Feng J."/>
            <person name="Danzmann R.G."/>
            <person name="Schroeder S."/>
            <person name="Scheffler B."/>
            <person name="Duke M.V."/>
            <person name="Ballard L."/>
            <person name="Kucuktas H."/>
            <person name="Kaltenboeck L."/>
            <person name="Liu H."/>
            <person name="Armbruster J."/>
            <person name="Xie Y."/>
            <person name="Kirby M.L."/>
            <person name="Tian Y."/>
            <person name="Flanagan M.E."/>
            <person name="Mu W."/>
            <person name="Waldbieser G.C."/>
        </authorList>
    </citation>
    <scope>NUCLEOTIDE SEQUENCE [LARGE SCALE GENOMIC DNA]</scope>
    <source>
        <strain evidence="21">SDA103</strain>
    </source>
</reference>
<dbReference type="PROSITE" id="PS50052">
    <property type="entry name" value="GUANYLATE_KINASE_2"/>
    <property type="match status" value="1"/>
</dbReference>
<dbReference type="SMART" id="SM00218">
    <property type="entry name" value="ZU5"/>
    <property type="match status" value="1"/>
</dbReference>
<feature type="compositionally biased region" description="Basic and acidic residues" evidence="16">
    <location>
        <begin position="329"/>
        <end position="342"/>
    </location>
</feature>
<dbReference type="CTD" id="565459"/>
<dbReference type="CDD" id="cd06729">
    <property type="entry name" value="PDZ3_ZO1-like_domain"/>
    <property type="match status" value="1"/>
</dbReference>
<dbReference type="CDD" id="cd06727">
    <property type="entry name" value="PDZ1_ZO1-like"/>
    <property type="match status" value="1"/>
</dbReference>
<feature type="compositionally biased region" description="Basic and acidic residues" evidence="16">
    <location>
        <begin position="1346"/>
        <end position="1359"/>
    </location>
</feature>
<dbReference type="PANTHER" id="PTHR13865">
    <property type="entry name" value="TIGHT JUNCTION PROTEIN"/>
    <property type="match status" value="1"/>
</dbReference>
<dbReference type="GO" id="GO:0090557">
    <property type="term" value="P:establishment of endothelial intestinal barrier"/>
    <property type="evidence" value="ECO:0007669"/>
    <property type="project" value="TreeGrafter"/>
</dbReference>
<dbReference type="CDD" id="cd12026">
    <property type="entry name" value="SH3_ZO-1"/>
    <property type="match status" value="1"/>
</dbReference>
<keyword evidence="12" id="KW-0472">Membrane</keyword>
<name>A0A9F7RAE5_ICTPU</name>